<comment type="caution">
    <text evidence="2">The sequence shown here is derived from an EMBL/GenBank/DDBJ whole genome shotgun (WGS) entry which is preliminary data.</text>
</comment>
<dbReference type="PANTHER" id="PTHR43449:SF3">
    <property type="entry name" value="POLYMERASE NUCLEOTIDYL TRANSFERASE DOMAIN-CONTAINING PROTEIN"/>
    <property type="match status" value="1"/>
</dbReference>
<dbReference type="Pfam" id="PF18765">
    <property type="entry name" value="Polbeta"/>
    <property type="match status" value="1"/>
</dbReference>
<sequence>MDQGEAIRIAEEYVKRIEKVYAVKRAFLFGSFAKGTNHVDSDIDIAVVLDSSDDILELQIAMMKLRRSVDLRIEPHPFTSLQFQNTNPVANEIMSSGIEIRKKANQTSLSRNSL</sequence>
<evidence type="ECO:0000313" key="3">
    <source>
        <dbReference type="Proteomes" id="UP000309788"/>
    </source>
</evidence>
<dbReference type="EMBL" id="VCEI01000028">
    <property type="protein sequence ID" value="TLU90385.1"/>
    <property type="molecule type" value="Genomic_DNA"/>
</dbReference>
<dbReference type="Proteomes" id="UP000309788">
    <property type="component" value="Unassembled WGS sequence"/>
</dbReference>
<dbReference type="RefSeq" id="WP_138282719.1">
    <property type="nucleotide sequence ID" value="NZ_BMGE01000005.1"/>
</dbReference>
<keyword evidence="3" id="KW-1185">Reference proteome</keyword>
<dbReference type="SUPFAM" id="SSF81301">
    <property type="entry name" value="Nucleotidyltransferase"/>
    <property type="match status" value="1"/>
</dbReference>
<feature type="domain" description="Polymerase beta nucleotidyltransferase" evidence="1">
    <location>
        <begin position="17"/>
        <end position="103"/>
    </location>
</feature>
<dbReference type="PANTHER" id="PTHR43449">
    <property type="entry name" value="NUCLEOTIDYLTRANSFERASE"/>
    <property type="match status" value="1"/>
</dbReference>
<proteinExistence type="predicted"/>
<dbReference type="GO" id="GO:0016740">
    <property type="term" value="F:transferase activity"/>
    <property type="evidence" value="ECO:0007669"/>
    <property type="project" value="UniProtKB-KW"/>
</dbReference>
<dbReference type="AlphaFoldDB" id="A0A5R9K8N5"/>
<accession>A0A5R9K8N5</accession>
<organism evidence="2 3">
    <name type="scientific">Dyadobacter sediminis</name>
    <dbReference type="NCBI Taxonomy" id="1493691"/>
    <lineage>
        <taxon>Bacteria</taxon>
        <taxon>Pseudomonadati</taxon>
        <taxon>Bacteroidota</taxon>
        <taxon>Cytophagia</taxon>
        <taxon>Cytophagales</taxon>
        <taxon>Spirosomataceae</taxon>
        <taxon>Dyadobacter</taxon>
    </lineage>
</organism>
<dbReference type="InterPro" id="IPR041633">
    <property type="entry name" value="Polbeta"/>
</dbReference>
<dbReference type="OrthoDB" id="9803106at2"/>
<protein>
    <submittedName>
        <fullName evidence="2">Nucleotidyltransferase domain-containing protein</fullName>
    </submittedName>
</protein>
<reference evidence="2 3" key="1">
    <citation type="submission" date="2019-05" db="EMBL/GenBank/DDBJ databases">
        <authorList>
            <person name="Qu J.-H."/>
        </authorList>
    </citation>
    <scope>NUCLEOTIDE SEQUENCE [LARGE SCALE GENOMIC DNA]</scope>
    <source>
        <strain evidence="2 3">Z12</strain>
    </source>
</reference>
<gene>
    <name evidence="2" type="ORF">FEM55_17625</name>
</gene>
<name>A0A5R9K8N5_9BACT</name>
<keyword evidence="2" id="KW-0808">Transferase</keyword>
<dbReference type="Gene3D" id="3.30.460.10">
    <property type="entry name" value="Beta Polymerase, domain 2"/>
    <property type="match status" value="1"/>
</dbReference>
<dbReference type="InterPro" id="IPR043519">
    <property type="entry name" value="NT_sf"/>
</dbReference>
<evidence type="ECO:0000313" key="2">
    <source>
        <dbReference type="EMBL" id="TLU90385.1"/>
    </source>
</evidence>
<evidence type="ECO:0000259" key="1">
    <source>
        <dbReference type="Pfam" id="PF18765"/>
    </source>
</evidence>
<dbReference type="CDD" id="cd05403">
    <property type="entry name" value="NT_KNTase_like"/>
    <property type="match status" value="1"/>
</dbReference>